<keyword evidence="2" id="KW-0539">Nucleus</keyword>
<dbReference type="PROSITE" id="PS50090">
    <property type="entry name" value="MYB_LIKE"/>
    <property type="match status" value="1"/>
</dbReference>
<feature type="compositionally biased region" description="Basic residues" evidence="3">
    <location>
        <begin position="362"/>
        <end position="375"/>
    </location>
</feature>
<dbReference type="CDD" id="cd11660">
    <property type="entry name" value="SANT_TRF"/>
    <property type="match status" value="1"/>
</dbReference>
<reference evidence="7" key="1">
    <citation type="submission" date="2016-04" db="EMBL/GenBank/DDBJ databases">
        <title>Cephalotus genome sequencing.</title>
        <authorList>
            <person name="Fukushima K."/>
            <person name="Hasebe M."/>
            <person name="Fang X."/>
        </authorList>
    </citation>
    <scope>NUCLEOTIDE SEQUENCE [LARGE SCALE GENOMIC DNA]</scope>
    <source>
        <strain evidence="7">cv. St1</strain>
    </source>
</reference>
<dbReference type="PANTHER" id="PTHR47122:SF5">
    <property type="entry name" value="TRF-LIKE 8"/>
    <property type="match status" value="1"/>
</dbReference>
<dbReference type="SUPFAM" id="SSF46689">
    <property type="entry name" value="Homeodomain-like"/>
    <property type="match status" value="1"/>
</dbReference>
<evidence type="ECO:0000259" key="4">
    <source>
        <dbReference type="PROSITE" id="PS50090"/>
    </source>
</evidence>
<feature type="domain" description="Myb-like" evidence="4">
    <location>
        <begin position="371"/>
        <end position="426"/>
    </location>
</feature>
<dbReference type="GO" id="GO:0005634">
    <property type="term" value="C:nucleus"/>
    <property type="evidence" value="ECO:0007669"/>
    <property type="project" value="UniProtKB-SubCell"/>
</dbReference>
<evidence type="ECO:0000313" key="6">
    <source>
        <dbReference type="EMBL" id="GAV67878.1"/>
    </source>
</evidence>
<name>A0A1Q3BIX9_CEPFO</name>
<feature type="domain" description="HTH myb-type" evidence="5">
    <location>
        <begin position="371"/>
        <end position="430"/>
    </location>
</feature>
<dbReference type="EMBL" id="BDDD01000590">
    <property type="protein sequence ID" value="GAV67878.1"/>
    <property type="molecule type" value="Genomic_DNA"/>
</dbReference>
<dbReference type="Proteomes" id="UP000187406">
    <property type="component" value="Unassembled WGS sequence"/>
</dbReference>
<evidence type="ECO:0000256" key="2">
    <source>
        <dbReference type="ARBA" id="ARBA00023242"/>
    </source>
</evidence>
<dbReference type="PROSITE" id="PS51294">
    <property type="entry name" value="HTH_MYB"/>
    <property type="match status" value="1"/>
</dbReference>
<dbReference type="STRING" id="3775.A0A1Q3BIX9"/>
<dbReference type="Gene3D" id="1.10.246.220">
    <property type="match status" value="1"/>
</dbReference>
<dbReference type="AlphaFoldDB" id="A0A1Q3BIX9"/>
<comment type="caution">
    <text evidence="6">The sequence shown here is derived from an EMBL/GenBank/DDBJ whole genome shotgun (WGS) entry which is preliminary data.</text>
</comment>
<dbReference type="SMART" id="SM00717">
    <property type="entry name" value="SANT"/>
    <property type="match status" value="1"/>
</dbReference>
<feature type="compositionally biased region" description="Basic residues" evidence="3">
    <location>
        <begin position="335"/>
        <end position="345"/>
    </location>
</feature>
<feature type="compositionally biased region" description="Low complexity" evidence="3">
    <location>
        <begin position="154"/>
        <end position="169"/>
    </location>
</feature>
<sequence>MNQEQQMRKKFANGKCNKANIDESFDPVLDDESIEVQHLLAEPKNEHVTVDGVLCLNKEKSGKCLEMEEFSYGFEYGLKKNYGGLDINNTREGEDDLKLEILDGLLDGVDEVDDIYAANDLASACEDFLLDIELAENVSGLDCGLCDGSRLGNSSSESRSPGFSGSSNGAVGVSESSMATIPEPECKDDSHDKTVFCDSLDTFRSKRRRQVPVDDKKCPTACIQDSDELEDDDKPLVNFILSCKKGKSSVQTTKVGILSKHKRLRKPTQRFIEEFSDTKSRSIVEREDVSTDSKDKHLKLRSYDKLDHTKASALASMCDPFYETSAQTFSESRLRRGRGRPKKRASVSWHESDAESEDDHASKKKHSKSADRRKHQRMWTLSEVTKLVDGIAQYGVSRWTDIKRQLFSASSYRTPIDLRDKWRNLLRASCVHKQRKREVMQVEKRQKQATRPLPLPLLLRVRDLATANPYPKLCSSKRSRAGHLPSPALVATKEGAQFSAHGRNLRRKKCT</sequence>
<dbReference type="OrthoDB" id="608866at2759"/>
<evidence type="ECO:0000313" key="7">
    <source>
        <dbReference type="Proteomes" id="UP000187406"/>
    </source>
</evidence>
<dbReference type="PANTHER" id="PTHR47122">
    <property type="entry name" value="MYB-LIKE DNA-BINDING DOMAIN CONTAINING PROTEIN, EXPRESSED"/>
    <property type="match status" value="1"/>
</dbReference>
<keyword evidence="7" id="KW-1185">Reference proteome</keyword>
<dbReference type="FunCoup" id="A0A1Q3BIX9">
    <property type="interactions" value="50"/>
</dbReference>
<accession>A0A1Q3BIX9</accession>
<evidence type="ECO:0000256" key="1">
    <source>
        <dbReference type="ARBA" id="ARBA00004123"/>
    </source>
</evidence>
<dbReference type="InterPro" id="IPR009057">
    <property type="entry name" value="Homeodomain-like_sf"/>
</dbReference>
<organism evidence="6 7">
    <name type="scientific">Cephalotus follicularis</name>
    <name type="common">Albany pitcher plant</name>
    <dbReference type="NCBI Taxonomy" id="3775"/>
    <lineage>
        <taxon>Eukaryota</taxon>
        <taxon>Viridiplantae</taxon>
        <taxon>Streptophyta</taxon>
        <taxon>Embryophyta</taxon>
        <taxon>Tracheophyta</taxon>
        <taxon>Spermatophyta</taxon>
        <taxon>Magnoliopsida</taxon>
        <taxon>eudicotyledons</taxon>
        <taxon>Gunneridae</taxon>
        <taxon>Pentapetalae</taxon>
        <taxon>rosids</taxon>
        <taxon>fabids</taxon>
        <taxon>Oxalidales</taxon>
        <taxon>Cephalotaceae</taxon>
        <taxon>Cephalotus</taxon>
    </lineage>
</organism>
<dbReference type="InterPro" id="IPR017930">
    <property type="entry name" value="Myb_dom"/>
</dbReference>
<gene>
    <name evidence="6" type="ORF">CFOL_v3_11382</name>
</gene>
<evidence type="ECO:0000256" key="3">
    <source>
        <dbReference type="SAM" id="MobiDB-lite"/>
    </source>
</evidence>
<proteinExistence type="predicted"/>
<feature type="region of interest" description="Disordered" evidence="3">
    <location>
        <begin position="329"/>
        <end position="375"/>
    </location>
</feature>
<feature type="region of interest" description="Disordered" evidence="3">
    <location>
        <begin position="154"/>
        <end position="190"/>
    </location>
</feature>
<dbReference type="Pfam" id="PF00249">
    <property type="entry name" value="Myb_DNA-binding"/>
    <property type="match status" value="1"/>
</dbReference>
<dbReference type="InterPro" id="IPR001005">
    <property type="entry name" value="SANT/Myb"/>
</dbReference>
<evidence type="ECO:0000259" key="5">
    <source>
        <dbReference type="PROSITE" id="PS51294"/>
    </source>
</evidence>
<comment type="subcellular location">
    <subcellularLocation>
        <location evidence="1">Nucleus</location>
    </subcellularLocation>
</comment>
<protein>
    <submittedName>
        <fullName evidence="6">Myb_DNA-bind_6 domain-containing protein</fullName>
    </submittedName>
</protein>
<dbReference type="InParanoid" id="A0A1Q3BIX9"/>